<keyword evidence="1" id="KW-0175">Coiled coil</keyword>
<feature type="coiled-coil region" evidence="1">
    <location>
        <begin position="347"/>
        <end position="381"/>
    </location>
</feature>
<sequence length="972" mass="108100">MSRTFGKKRCTSRLVYRMEALEIDYKQFGCQEETLNFIGDLVELVGHYERAVVNLQSKNSNTDKEAQELRLQLAEAISNAKSAEDQTAEAIFAAITSMFKELSLSEEKSDDLDMSNQSISPSVQELIVDKISAYKTQLKEEARTMKQELDSVSSKYRDLEQHVAEVSTTLRTLGEQLVSLIARDSSMTSLTFSMDDGATLSTMLTDFAGAVQAVSEHTAQTSARLLQAESELLFYKAQAGTRADSEQKALESLSSQTAENEKLKKENGDALNLISDLQMGLYAKNSEIVELQKELRSLADTLKVEEAKTANLNKELLATQKTLSDVQANLLTEQSRISAMSTIPLQLEQAHEDLRNAELTAARLRAEHQDMEKAMAAQTDTIRQLNIALSDALEDKSKLDMQIREDAVTRQGAAQELCMKVDDLSSQNTELQARVAALEQELEDNTRRSAENLKAAESRAEQALVETMAMSERIAQLEEIEHILTENLKECEIELARVNEANIALQTDIVEMSQEKEQMKEQSSANERLVGERLEQTEQTMIEMATEMDSLKQQIENLTADIHVREEMIANCEEEIGRLDALSVATAEELQKVRHQKANLEDELAQKELQVEKANTNLVNATSDMQTALKSAENAFTDRYLKALEDLKVARASSVELEARLANLRSELQSAHLRLDEKDAEMEALQLQNEALLKEKTATIDKLQSSLVHRDDSANVLSSQNDRLVANLQELDTRIRELEGELDAKTRTVAEQGEKLQLLLANGSDLQNNQISEQATLLTQKDAKISALRGDLSNVEHRLSDLADVASGILDLLAELAEDSSQSMVELSKVGSRSVSRAASATELLTLSTLSTAKSMGLSRLVSETIMQQKESEAALAIERAARLEAAITSIRESILSIITLTKQRLEEVAMLQERISVKEKEVNLLLDLTKSREDRINILLEEISSKGATISEQSDVIDKMMKDLQTLRGTL</sequence>
<dbReference type="AlphaFoldDB" id="A0A132NZD9"/>
<name>A0A132NZD9_GIAIN</name>
<proteinExistence type="predicted"/>
<reference evidence="2 3" key="1">
    <citation type="journal article" date="2015" name="Mol. Biochem. Parasitol.">
        <title>Identification of polymorphic genes for use in assemblage B genotyping assays through comparative genomics of multiple assemblage B Giardia duodenalis isolates.</title>
        <authorList>
            <person name="Wielinga C."/>
            <person name="Thompson R.C."/>
            <person name="Monis P."/>
            <person name="Ryan U."/>
        </authorList>
    </citation>
    <scope>NUCLEOTIDE SEQUENCE [LARGE SCALE GENOMIC DNA]</scope>
    <source>
        <strain evidence="2 3">BAH15c1</strain>
    </source>
</reference>
<gene>
    <name evidence="2" type="ORF">QR46_0531</name>
</gene>
<dbReference type="OrthoDB" id="1926336at2759"/>
<feature type="coiled-coil region" evidence="1">
    <location>
        <begin position="414"/>
        <end position="755"/>
    </location>
</feature>
<dbReference type="Proteomes" id="UP000070089">
    <property type="component" value="Unassembled WGS sequence"/>
</dbReference>
<feature type="coiled-coil region" evidence="1">
    <location>
        <begin position="135"/>
        <end position="162"/>
    </location>
</feature>
<feature type="coiled-coil region" evidence="1">
    <location>
        <begin position="52"/>
        <end position="86"/>
    </location>
</feature>
<feature type="coiled-coil region" evidence="1">
    <location>
        <begin position="246"/>
        <end position="315"/>
    </location>
</feature>
<evidence type="ECO:0000313" key="2">
    <source>
        <dbReference type="EMBL" id="KWX15437.1"/>
    </source>
</evidence>
<comment type="caution">
    <text evidence="2">The sequence shown here is derived from an EMBL/GenBank/DDBJ whole genome shotgun (WGS) entry which is preliminary data.</text>
</comment>
<dbReference type="EMBL" id="JXTI01000008">
    <property type="protein sequence ID" value="KWX15437.1"/>
    <property type="molecule type" value="Genomic_DNA"/>
</dbReference>
<accession>A0A132NZD9</accession>
<dbReference type="VEuPathDB" id="GiardiaDB:QR46_0531"/>
<evidence type="ECO:0000256" key="1">
    <source>
        <dbReference type="SAM" id="Coils"/>
    </source>
</evidence>
<protein>
    <submittedName>
        <fullName evidence="2">Chromosome segregation protein SMC/ coiled-coil protein</fullName>
    </submittedName>
</protein>
<evidence type="ECO:0000313" key="3">
    <source>
        <dbReference type="Proteomes" id="UP000070089"/>
    </source>
</evidence>
<organism evidence="2 3">
    <name type="scientific">Giardia duodenalis assemblage B</name>
    <dbReference type="NCBI Taxonomy" id="1394984"/>
    <lineage>
        <taxon>Eukaryota</taxon>
        <taxon>Metamonada</taxon>
        <taxon>Diplomonadida</taxon>
        <taxon>Hexamitidae</taxon>
        <taxon>Giardiinae</taxon>
        <taxon>Giardia</taxon>
    </lineage>
</organism>